<organism evidence="10 11">
    <name type="scientific">Hymenobacter algoricola</name>
    <dbReference type="NCBI Taxonomy" id="486267"/>
    <lineage>
        <taxon>Bacteria</taxon>
        <taxon>Pseudomonadati</taxon>
        <taxon>Bacteroidota</taxon>
        <taxon>Cytophagia</taxon>
        <taxon>Cytophagales</taxon>
        <taxon>Hymenobacteraceae</taxon>
        <taxon>Hymenobacter</taxon>
    </lineage>
</organism>
<comment type="subcellular location">
    <subcellularLocation>
        <location evidence="1">Cell membrane</location>
        <topology evidence="1">Multi-pass membrane protein</topology>
    </subcellularLocation>
</comment>
<comment type="caution">
    <text evidence="10">The sequence shown here is derived from an EMBL/GenBank/DDBJ whole genome shotgun (WGS) entry which is preliminary data.</text>
</comment>
<keyword evidence="5 8" id="KW-0812">Transmembrane</keyword>
<evidence type="ECO:0000256" key="1">
    <source>
        <dbReference type="ARBA" id="ARBA00004651"/>
    </source>
</evidence>
<name>A0ABP7NPL2_9BACT</name>
<protein>
    <recommendedName>
        <fullName evidence="9">Glycosyltransferase RgtA/B/C/D-like domain-containing protein</fullName>
    </recommendedName>
</protein>
<reference evidence="11" key="1">
    <citation type="journal article" date="2019" name="Int. J. Syst. Evol. Microbiol.">
        <title>The Global Catalogue of Microorganisms (GCM) 10K type strain sequencing project: providing services to taxonomists for standard genome sequencing and annotation.</title>
        <authorList>
            <consortium name="The Broad Institute Genomics Platform"/>
            <consortium name="The Broad Institute Genome Sequencing Center for Infectious Disease"/>
            <person name="Wu L."/>
            <person name="Ma J."/>
        </authorList>
    </citation>
    <scope>NUCLEOTIDE SEQUENCE [LARGE SCALE GENOMIC DNA]</scope>
    <source>
        <strain evidence="11">JCM 17214</strain>
    </source>
</reference>
<evidence type="ECO:0000256" key="8">
    <source>
        <dbReference type="SAM" id="Phobius"/>
    </source>
</evidence>
<dbReference type="Pfam" id="PF13231">
    <property type="entry name" value="PMT_2"/>
    <property type="match status" value="1"/>
</dbReference>
<dbReference type="PANTHER" id="PTHR33908:SF11">
    <property type="entry name" value="MEMBRANE PROTEIN"/>
    <property type="match status" value="1"/>
</dbReference>
<feature type="transmembrane region" description="Helical" evidence="8">
    <location>
        <begin position="181"/>
        <end position="207"/>
    </location>
</feature>
<feature type="domain" description="Glycosyltransferase RgtA/B/C/D-like" evidence="9">
    <location>
        <begin position="81"/>
        <end position="235"/>
    </location>
</feature>
<evidence type="ECO:0000256" key="2">
    <source>
        <dbReference type="ARBA" id="ARBA00022475"/>
    </source>
</evidence>
<keyword evidence="7 8" id="KW-0472">Membrane</keyword>
<evidence type="ECO:0000256" key="7">
    <source>
        <dbReference type="ARBA" id="ARBA00023136"/>
    </source>
</evidence>
<dbReference type="EMBL" id="BAABDH010000109">
    <property type="protein sequence ID" value="GAA3951453.1"/>
    <property type="molecule type" value="Genomic_DNA"/>
</dbReference>
<keyword evidence="6 8" id="KW-1133">Transmembrane helix</keyword>
<proteinExistence type="predicted"/>
<keyword evidence="3" id="KW-0328">Glycosyltransferase</keyword>
<dbReference type="Proteomes" id="UP001499909">
    <property type="component" value="Unassembled WGS sequence"/>
</dbReference>
<feature type="transmembrane region" description="Helical" evidence="8">
    <location>
        <begin position="12"/>
        <end position="39"/>
    </location>
</feature>
<sequence>MAAPPRPTHRLAPYVLPTLLLGGLALRLLFMAVGAAFYYKANSPFSNNDTYSFTQSFMNLWQHGHYSFNPLNPEAAFGRLPGFPFFWGGHYLLFGEKYVFQAVAFTQCLLDTVAIYLVYATARALTQDVRAGWVSGLLYAGYPFVIVWLTMSGSEALATFLTIVVFWWLATRPATGRNALIAGLLVAVALMVREYLGVLLLPVAFWVFSAKGISLPFVRLGTLAALGFLVVYISWPIRNYVFQHRLVLLKTATAGYDRYAEDVNSARQWVYGWSSDSDPYLDGIAGKAPLPEFPAEVFATPAEAARAQQLIRQARQCGTGFHSWRYNQRYEQPTNCNAELAAGFEALNASYKQRYPLSYWTRVPFANLKRAVFKSQLKQDAGGGSKVVTILFGYRSLLILLSLAGAWLLRRRRPTWPVVFFFTFMYLFLCFGIRHLEMRYLLQADAALLCLAGAPLMWLFDRLAAQFRTVSAN</sequence>
<keyword evidence="4" id="KW-0808">Transferase</keyword>
<feature type="transmembrane region" description="Helical" evidence="8">
    <location>
        <begin position="440"/>
        <end position="460"/>
    </location>
</feature>
<feature type="transmembrane region" description="Helical" evidence="8">
    <location>
        <begin position="98"/>
        <end position="119"/>
    </location>
</feature>
<feature type="transmembrane region" description="Helical" evidence="8">
    <location>
        <begin position="415"/>
        <end position="433"/>
    </location>
</feature>
<evidence type="ECO:0000256" key="6">
    <source>
        <dbReference type="ARBA" id="ARBA00022989"/>
    </source>
</evidence>
<gene>
    <name evidence="10" type="ORF">GCM10022406_36630</name>
</gene>
<feature type="transmembrane region" description="Helical" evidence="8">
    <location>
        <begin position="131"/>
        <end position="150"/>
    </location>
</feature>
<accession>A0ABP7NPL2</accession>
<evidence type="ECO:0000256" key="4">
    <source>
        <dbReference type="ARBA" id="ARBA00022679"/>
    </source>
</evidence>
<feature type="transmembrane region" description="Helical" evidence="8">
    <location>
        <begin position="156"/>
        <end position="174"/>
    </location>
</feature>
<feature type="transmembrane region" description="Helical" evidence="8">
    <location>
        <begin position="387"/>
        <end position="409"/>
    </location>
</feature>
<dbReference type="InterPro" id="IPR038731">
    <property type="entry name" value="RgtA/B/C-like"/>
</dbReference>
<evidence type="ECO:0000313" key="10">
    <source>
        <dbReference type="EMBL" id="GAA3951453.1"/>
    </source>
</evidence>
<evidence type="ECO:0000259" key="9">
    <source>
        <dbReference type="Pfam" id="PF13231"/>
    </source>
</evidence>
<feature type="transmembrane region" description="Helical" evidence="8">
    <location>
        <begin position="213"/>
        <end position="235"/>
    </location>
</feature>
<keyword evidence="2" id="KW-1003">Cell membrane</keyword>
<dbReference type="InterPro" id="IPR050297">
    <property type="entry name" value="LipidA_mod_glycosyltrf_83"/>
</dbReference>
<evidence type="ECO:0000313" key="11">
    <source>
        <dbReference type="Proteomes" id="UP001499909"/>
    </source>
</evidence>
<dbReference type="PANTHER" id="PTHR33908">
    <property type="entry name" value="MANNOSYLTRANSFERASE YKCB-RELATED"/>
    <property type="match status" value="1"/>
</dbReference>
<keyword evidence="11" id="KW-1185">Reference proteome</keyword>
<evidence type="ECO:0000256" key="3">
    <source>
        <dbReference type="ARBA" id="ARBA00022676"/>
    </source>
</evidence>
<evidence type="ECO:0000256" key="5">
    <source>
        <dbReference type="ARBA" id="ARBA00022692"/>
    </source>
</evidence>